<comment type="function">
    <text evidence="3">Transcription factor.</text>
</comment>
<dbReference type="Proteomes" id="UP001054821">
    <property type="component" value="Chromosome 5"/>
</dbReference>
<dbReference type="EMBL" id="JAJFAZ020000005">
    <property type="protein sequence ID" value="KAI5329959.1"/>
    <property type="molecule type" value="Genomic_DNA"/>
</dbReference>
<protein>
    <recommendedName>
        <fullName evidence="3">Homeobox-leucine zipper protein</fullName>
    </recommendedName>
    <alternativeName>
        <fullName evidence="3">HD-ZIP protein</fullName>
    </alternativeName>
    <alternativeName>
        <fullName evidence="3">Homeodomain transcription factor</fullName>
    </alternativeName>
</protein>
<dbReference type="AlphaFoldDB" id="A0AAD4VT20"/>
<keyword evidence="3" id="KW-0238">DNA-binding</keyword>
<evidence type="ECO:0000259" key="5">
    <source>
        <dbReference type="Pfam" id="PF02183"/>
    </source>
</evidence>
<dbReference type="GO" id="GO:0000981">
    <property type="term" value="F:DNA-binding transcription factor activity, RNA polymerase II-specific"/>
    <property type="evidence" value="ECO:0007669"/>
    <property type="project" value="UniProtKB-UniRule"/>
</dbReference>
<comment type="caution">
    <text evidence="6">The sequence shown here is derived from an EMBL/GenBank/DDBJ whole genome shotgun (WGS) entry which is preliminary data.</text>
</comment>
<keyword evidence="2 3" id="KW-0804">Transcription</keyword>
<comment type="subcellular location">
    <subcellularLocation>
        <location evidence="3">Nucleus</location>
    </subcellularLocation>
</comment>
<proteinExistence type="inferred from homology"/>
<dbReference type="PANTHER" id="PTHR24326">
    <property type="entry name" value="HOMEOBOX-LEUCINE ZIPPER PROTEIN"/>
    <property type="match status" value="1"/>
</dbReference>
<keyword evidence="7" id="KW-1185">Reference proteome</keyword>
<feature type="compositionally biased region" description="Polar residues" evidence="4">
    <location>
        <begin position="114"/>
        <end position="135"/>
    </location>
</feature>
<dbReference type="GO" id="GO:0045893">
    <property type="term" value="P:positive regulation of DNA-templated transcription"/>
    <property type="evidence" value="ECO:0007669"/>
    <property type="project" value="TreeGrafter"/>
</dbReference>
<dbReference type="InterPro" id="IPR045224">
    <property type="entry name" value="HDZip_class_I_plant"/>
</dbReference>
<comment type="similarity">
    <text evidence="3">Belongs to the HD-ZIP homeobox family. Class I subfamily.</text>
</comment>
<feature type="domain" description="Leucine zipper homeobox-associated" evidence="5">
    <location>
        <begin position="64"/>
        <end position="105"/>
    </location>
</feature>
<dbReference type="PANTHER" id="PTHR24326:SF606">
    <property type="entry name" value="HOMEOBOX-LEUCINE ZIPPER PROTEIN ATHB-54"/>
    <property type="match status" value="1"/>
</dbReference>
<name>A0AAD4VT20_PRUDU</name>
<evidence type="ECO:0000313" key="7">
    <source>
        <dbReference type="Proteomes" id="UP001054821"/>
    </source>
</evidence>
<keyword evidence="3" id="KW-0539">Nucleus</keyword>
<evidence type="ECO:0000256" key="2">
    <source>
        <dbReference type="ARBA" id="ARBA00023163"/>
    </source>
</evidence>
<dbReference type="GO" id="GO:0005634">
    <property type="term" value="C:nucleus"/>
    <property type="evidence" value="ECO:0007669"/>
    <property type="project" value="UniProtKB-SubCell"/>
</dbReference>
<organism evidence="6 7">
    <name type="scientific">Prunus dulcis</name>
    <name type="common">Almond</name>
    <name type="synonym">Amygdalus dulcis</name>
    <dbReference type="NCBI Taxonomy" id="3755"/>
    <lineage>
        <taxon>Eukaryota</taxon>
        <taxon>Viridiplantae</taxon>
        <taxon>Streptophyta</taxon>
        <taxon>Embryophyta</taxon>
        <taxon>Tracheophyta</taxon>
        <taxon>Spermatophyta</taxon>
        <taxon>Magnoliopsida</taxon>
        <taxon>eudicotyledons</taxon>
        <taxon>Gunneridae</taxon>
        <taxon>Pentapetalae</taxon>
        <taxon>rosids</taxon>
        <taxon>fabids</taxon>
        <taxon>Rosales</taxon>
        <taxon>Rosaceae</taxon>
        <taxon>Amygdaloideae</taxon>
        <taxon>Amygdaleae</taxon>
        <taxon>Prunus</taxon>
    </lineage>
</organism>
<feature type="compositionally biased region" description="Basic and acidic residues" evidence="4">
    <location>
        <begin position="104"/>
        <end position="113"/>
    </location>
</feature>
<evidence type="ECO:0000256" key="3">
    <source>
        <dbReference type="RuleBase" id="RU369038"/>
    </source>
</evidence>
<keyword evidence="1 3" id="KW-0805">Transcription regulation</keyword>
<evidence type="ECO:0000256" key="1">
    <source>
        <dbReference type="ARBA" id="ARBA00023015"/>
    </source>
</evidence>
<feature type="compositionally biased region" description="Low complexity" evidence="4">
    <location>
        <begin position="32"/>
        <end position="52"/>
    </location>
</feature>
<keyword evidence="3" id="KW-0371">Homeobox</keyword>
<accession>A0AAD4VT20</accession>
<sequence>MAGGRVYSGGASSSSLSVLLQNQRGPCPSEPLDSLFLSGSSNSSSASPFLGSRSMNRRARWKNKQLEKDYEVLQANYNSLKADCESLAKENEKLKSEVLVLSEKLPHKEKESGTSELSDTNKVSQEPTQNPTADSLSECEVPLFVGHYGLFDTVD</sequence>
<dbReference type="InterPro" id="IPR003106">
    <property type="entry name" value="Leu_zip_homeo"/>
</dbReference>
<feature type="region of interest" description="Disordered" evidence="4">
    <location>
        <begin position="103"/>
        <end position="137"/>
    </location>
</feature>
<gene>
    <name evidence="6" type="ORF">L3X38_029356</name>
</gene>
<dbReference type="GO" id="GO:0043565">
    <property type="term" value="F:sequence-specific DNA binding"/>
    <property type="evidence" value="ECO:0007669"/>
    <property type="project" value="InterPro"/>
</dbReference>
<dbReference type="Pfam" id="PF02183">
    <property type="entry name" value="HALZ"/>
    <property type="match status" value="1"/>
</dbReference>
<evidence type="ECO:0000256" key="4">
    <source>
        <dbReference type="SAM" id="MobiDB-lite"/>
    </source>
</evidence>
<reference evidence="6 7" key="1">
    <citation type="journal article" date="2022" name="G3 (Bethesda)">
        <title>Whole-genome sequence and methylome profiling of the almond [Prunus dulcis (Mill.) D.A. Webb] cultivar 'Nonpareil'.</title>
        <authorList>
            <person name="D'Amico-Willman K.M."/>
            <person name="Ouma W.Z."/>
            <person name="Meulia T."/>
            <person name="Sideli G.M."/>
            <person name="Gradziel T.M."/>
            <person name="Fresnedo-Ramirez J."/>
        </authorList>
    </citation>
    <scope>NUCLEOTIDE SEQUENCE [LARGE SCALE GENOMIC DNA]</scope>
    <source>
        <strain evidence="6">Clone GOH B32 T37-40</strain>
    </source>
</reference>
<feature type="region of interest" description="Disordered" evidence="4">
    <location>
        <begin position="19"/>
        <end position="53"/>
    </location>
</feature>
<evidence type="ECO:0000313" key="6">
    <source>
        <dbReference type="EMBL" id="KAI5329959.1"/>
    </source>
</evidence>